<dbReference type="EMBL" id="BPLQ01002893">
    <property type="protein sequence ID" value="GIX96300.1"/>
    <property type="molecule type" value="Genomic_DNA"/>
</dbReference>
<evidence type="ECO:0000313" key="1">
    <source>
        <dbReference type="EMBL" id="GIX96300.1"/>
    </source>
</evidence>
<reference evidence="1 2" key="1">
    <citation type="submission" date="2021-06" db="EMBL/GenBank/DDBJ databases">
        <title>Caerostris darwini draft genome.</title>
        <authorList>
            <person name="Kono N."/>
            <person name="Arakawa K."/>
        </authorList>
    </citation>
    <scope>NUCLEOTIDE SEQUENCE [LARGE SCALE GENOMIC DNA]</scope>
</reference>
<protein>
    <submittedName>
        <fullName evidence="1">Uncharacterized protein</fullName>
    </submittedName>
</protein>
<name>A0AAV4PIL0_9ARAC</name>
<gene>
    <name evidence="1" type="ORF">CDAR_459251</name>
</gene>
<comment type="caution">
    <text evidence="1">The sequence shown here is derived from an EMBL/GenBank/DDBJ whole genome shotgun (WGS) entry which is preliminary data.</text>
</comment>
<sequence>MRLFVFVEEADFAATNSVLSELQGWRDVLEWMEQAGSRDCWKECVWIGDAEIHSSLSHHTVISPIHTNSFLQSLDPACSICSHTSRQFWSSDKTEFVAAESASSTKSWKILISETPGTSVGALAADQPPKKEI</sequence>
<proteinExistence type="predicted"/>
<keyword evidence="2" id="KW-1185">Reference proteome</keyword>
<evidence type="ECO:0000313" key="2">
    <source>
        <dbReference type="Proteomes" id="UP001054837"/>
    </source>
</evidence>
<dbReference type="AlphaFoldDB" id="A0AAV4PIL0"/>
<dbReference type="Proteomes" id="UP001054837">
    <property type="component" value="Unassembled WGS sequence"/>
</dbReference>
<accession>A0AAV4PIL0</accession>
<organism evidence="1 2">
    <name type="scientific">Caerostris darwini</name>
    <dbReference type="NCBI Taxonomy" id="1538125"/>
    <lineage>
        <taxon>Eukaryota</taxon>
        <taxon>Metazoa</taxon>
        <taxon>Ecdysozoa</taxon>
        <taxon>Arthropoda</taxon>
        <taxon>Chelicerata</taxon>
        <taxon>Arachnida</taxon>
        <taxon>Araneae</taxon>
        <taxon>Araneomorphae</taxon>
        <taxon>Entelegynae</taxon>
        <taxon>Araneoidea</taxon>
        <taxon>Araneidae</taxon>
        <taxon>Caerostris</taxon>
    </lineage>
</organism>